<accession>A0ABR9SPC5</accession>
<reference evidence="2 3" key="1">
    <citation type="submission" date="2020-10" db="EMBL/GenBank/DDBJ databases">
        <title>The draft genomes of Cyclamen pathogen Pseudomonas sp.</title>
        <authorList>
            <person name="Fujikawa T."/>
            <person name="Sawada H."/>
        </authorList>
    </citation>
    <scope>NUCLEOTIDE SEQUENCE [LARGE SCALE GENOMIC DNA]</scope>
    <source>
        <strain evidence="2 3">MAFF 301449</strain>
    </source>
</reference>
<protein>
    <submittedName>
        <fullName evidence="2">Tail fiber assembly protein</fullName>
    </submittedName>
</protein>
<name>A0ABR9SPC5_9PSED</name>
<keyword evidence="3" id="KW-1185">Reference proteome</keyword>
<dbReference type="Pfam" id="PF02413">
    <property type="entry name" value="Caudo_TAP"/>
    <property type="match status" value="1"/>
</dbReference>
<gene>
    <name evidence="2" type="ORF">IQK56_07490</name>
</gene>
<comment type="caution">
    <text evidence="2">The sequence shown here is derived from an EMBL/GenBank/DDBJ whole genome shotgun (WGS) entry which is preliminary data.</text>
</comment>
<evidence type="ECO:0000313" key="2">
    <source>
        <dbReference type="EMBL" id="MBE8590789.1"/>
    </source>
</evidence>
<feature type="compositionally biased region" description="Pro residues" evidence="1">
    <location>
        <begin position="122"/>
        <end position="135"/>
    </location>
</feature>
<dbReference type="InterPro" id="IPR003458">
    <property type="entry name" value="Phage_T4_Gp38_tail_assem"/>
</dbReference>
<dbReference type="Proteomes" id="UP000613075">
    <property type="component" value="Unassembled WGS sequence"/>
</dbReference>
<sequence length="135" mass="15094">MYFFNPDNFGFYLEDGAGFIPLTNEEYRYLIDGQSEGNQIVLGEGGVPELRPIERTAEEILAGARAARDKLLTYATLRINPLQYASDLDEASEEDLALLKLWKKYSSAVNKTETKPGWPEAPAWPEPPIPIETSA</sequence>
<dbReference type="RefSeq" id="WP_193861913.1">
    <property type="nucleotide sequence ID" value="NZ_JADDUM010000041.1"/>
</dbReference>
<feature type="region of interest" description="Disordered" evidence="1">
    <location>
        <begin position="112"/>
        <end position="135"/>
    </location>
</feature>
<proteinExistence type="predicted"/>
<organism evidence="2 3">
    <name type="scientific">Pseudomonas cyclaminis</name>
    <dbReference type="NCBI Taxonomy" id="2781239"/>
    <lineage>
        <taxon>Bacteria</taxon>
        <taxon>Pseudomonadati</taxon>
        <taxon>Pseudomonadota</taxon>
        <taxon>Gammaproteobacteria</taxon>
        <taxon>Pseudomonadales</taxon>
        <taxon>Pseudomonadaceae</taxon>
        <taxon>Pseudomonas</taxon>
    </lineage>
</organism>
<evidence type="ECO:0000313" key="3">
    <source>
        <dbReference type="Proteomes" id="UP000613075"/>
    </source>
</evidence>
<evidence type="ECO:0000256" key="1">
    <source>
        <dbReference type="SAM" id="MobiDB-lite"/>
    </source>
</evidence>
<dbReference type="EMBL" id="JADDUM010000041">
    <property type="protein sequence ID" value="MBE8590789.1"/>
    <property type="molecule type" value="Genomic_DNA"/>
</dbReference>